<dbReference type="Pfam" id="PF08241">
    <property type="entry name" value="Methyltransf_11"/>
    <property type="match status" value="1"/>
</dbReference>
<dbReference type="PANTHER" id="PTHR43464">
    <property type="entry name" value="METHYLTRANSFERASE"/>
    <property type="match status" value="1"/>
</dbReference>
<evidence type="ECO:0000313" key="4">
    <source>
        <dbReference type="Proteomes" id="UP000242699"/>
    </source>
</evidence>
<feature type="domain" description="Methyltransferase type 11" evidence="2">
    <location>
        <begin position="36"/>
        <end position="130"/>
    </location>
</feature>
<dbReference type="PANTHER" id="PTHR43464:SF92">
    <property type="entry name" value="SLR1071 PROTEIN"/>
    <property type="match status" value="1"/>
</dbReference>
<sequence>MVEERLSPGSHDYIELLFHWHRYQVAAELVKGLRVLDLGIGTAYGSNYLAGYAEHVTGIDIDSQAVEAAQLQYHRPNLTFISGELQQHCFEEKSFDAVVLFEVIEHIAQDQQQSLIREIQRILKPNGLFLMSTPDHDRTKNFPEKNPYHTGELTETELRWLLDQNFAFSELYSQEVNAASLIWSRDTTSFRGYGIKILSGSSVPAPLDTVTRLTLIAQASNAPLEHSLASVCVEYERRILTELWDRSGHLQWQLQMKQEEEDRRQIEIAGLQKTLNESQDTIRTLQAQLDQANRDVGIISDTLLTMHESYRERLERLDNLEATVQEINPLRQRIAELETELNVVYQSRSWRLIKRYWRTMDSPGLGPLLKRMRRTMIKLRHRSSNSE</sequence>
<evidence type="ECO:0000256" key="1">
    <source>
        <dbReference type="SAM" id="Coils"/>
    </source>
</evidence>
<dbReference type="GO" id="GO:0008757">
    <property type="term" value="F:S-adenosylmethionine-dependent methyltransferase activity"/>
    <property type="evidence" value="ECO:0007669"/>
    <property type="project" value="InterPro"/>
</dbReference>
<protein>
    <recommendedName>
        <fullName evidence="2">Methyltransferase type 11 domain-containing protein</fullName>
    </recommendedName>
</protein>
<feature type="coiled-coil region" evidence="1">
    <location>
        <begin position="268"/>
        <end position="295"/>
    </location>
</feature>
<dbReference type="Gene3D" id="3.40.50.150">
    <property type="entry name" value="Vaccinia Virus protein VP39"/>
    <property type="match status" value="1"/>
</dbReference>
<gene>
    <name evidence="3" type="ORF">C7B43_10805</name>
</gene>
<dbReference type="SUPFAM" id="SSF53335">
    <property type="entry name" value="S-adenosyl-L-methionine-dependent methyltransferases"/>
    <property type="match status" value="1"/>
</dbReference>
<dbReference type="InterPro" id="IPR013216">
    <property type="entry name" value="Methyltransf_11"/>
</dbReference>
<proteinExistence type="predicted"/>
<reference evidence="3 4" key="1">
    <citation type="journal article" date="2014" name="BMC Genomics">
        <title>Comparison of environmental and isolate Sulfobacillus genomes reveals diverse carbon, sulfur, nitrogen, and hydrogen metabolisms.</title>
        <authorList>
            <person name="Justice N.B."/>
            <person name="Norman A."/>
            <person name="Brown C.T."/>
            <person name="Singh A."/>
            <person name="Thomas B.C."/>
            <person name="Banfield J.F."/>
        </authorList>
    </citation>
    <scope>NUCLEOTIDE SEQUENCE [LARGE SCALE GENOMIC DNA]</scope>
    <source>
        <strain evidence="3">AMDSBA1</strain>
    </source>
</reference>
<evidence type="ECO:0000259" key="2">
    <source>
        <dbReference type="Pfam" id="PF08241"/>
    </source>
</evidence>
<dbReference type="InterPro" id="IPR029063">
    <property type="entry name" value="SAM-dependent_MTases_sf"/>
</dbReference>
<keyword evidence="1" id="KW-0175">Coiled coil</keyword>
<dbReference type="CDD" id="cd02440">
    <property type="entry name" value="AdoMet_MTases"/>
    <property type="match status" value="1"/>
</dbReference>
<dbReference type="Proteomes" id="UP000242699">
    <property type="component" value="Unassembled WGS sequence"/>
</dbReference>
<comment type="caution">
    <text evidence="3">The sequence shown here is derived from an EMBL/GenBank/DDBJ whole genome shotgun (WGS) entry which is preliminary data.</text>
</comment>
<dbReference type="AlphaFoldDB" id="A0A2T2X0M2"/>
<evidence type="ECO:0000313" key="3">
    <source>
        <dbReference type="EMBL" id="PSR28039.1"/>
    </source>
</evidence>
<name>A0A2T2X0M2_9FIRM</name>
<dbReference type="EMBL" id="PXYT01000022">
    <property type="protein sequence ID" value="PSR28039.1"/>
    <property type="molecule type" value="Genomic_DNA"/>
</dbReference>
<accession>A0A2T2X0M2</accession>
<organism evidence="3 4">
    <name type="scientific">Sulfobacillus benefaciens</name>
    <dbReference type="NCBI Taxonomy" id="453960"/>
    <lineage>
        <taxon>Bacteria</taxon>
        <taxon>Bacillati</taxon>
        <taxon>Bacillota</taxon>
        <taxon>Clostridia</taxon>
        <taxon>Eubacteriales</taxon>
        <taxon>Clostridiales Family XVII. Incertae Sedis</taxon>
        <taxon>Sulfobacillus</taxon>
    </lineage>
</organism>